<comment type="caution">
    <text evidence="1">The sequence shown here is derived from an EMBL/GenBank/DDBJ whole genome shotgun (WGS) entry which is preliminary data.</text>
</comment>
<reference evidence="1 2" key="1">
    <citation type="submission" date="2020-08" db="EMBL/GenBank/DDBJ databases">
        <title>Genomic Encyclopedia of Type Strains, Phase IV (KMG-IV): sequencing the most valuable type-strain genomes for metagenomic binning, comparative biology and taxonomic classification.</title>
        <authorList>
            <person name="Goeker M."/>
        </authorList>
    </citation>
    <scope>NUCLEOTIDE SEQUENCE [LARGE SCALE GENOMIC DNA]</scope>
    <source>
        <strain evidence="1 2">DSM 27057</strain>
    </source>
</reference>
<name>A0A7W6CD20_9SPHN</name>
<evidence type="ECO:0000313" key="1">
    <source>
        <dbReference type="EMBL" id="MBB3953582.1"/>
    </source>
</evidence>
<dbReference type="Proteomes" id="UP000548867">
    <property type="component" value="Unassembled WGS sequence"/>
</dbReference>
<keyword evidence="2" id="KW-1185">Reference proteome</keyword>
<evidence type="ECO:0008006" key="3">
    <source>
        <dbReference type="Google" id="ProtNLM"/>
    </source>
</evidence>
<evidence type="ECO:0000313" key="2">
    <source>
        <dbReference type="Proteomes" id="UP000548867"/>
    </source>
</evidence>
<gene>
    <name evidence="1" type="ORF">GGR38_000494</name>
</gene>
<proteinExistence type="predicted"/>
<organism evidence="1 2">
    <name type="scientific">Novosphingobium sediminicola</name>
    <dbReference type="NCBI Taxonomy" id="563162"/>
    <lineage>
        <taxon>Bacteria</taxon>
        <taxon>Pseudomonadati</taxon>
        <taxon>Pseudomonadota</taxon>
        <taxon>Alphaproteobacteria</taxon>
        <taxon>Sphingomonadales</taxon>
        <taxon>Sphingomonadaceae</taxon>
        <taxon>Novosphingobium</taxon>
    </lineage>
</organism>
<sequence>MSRQLALASMIAIAASAACALMAPGMAMARYATIILR</sequence>
<dbReference type="PROSITE" id="PS51257">
    <property type="entry name" value="PROKAR_LIPOPROTEIN"/>
    <property type="match status" value="1"/>
</dbReference>
<accession>A0A7W6CD20</accession>
<dbReference type="EMBL" id="JACIDX010000001">
    <property type="protein sequence ID" value="MBB3953582.1"/>
    <property type="molecule type" value="Genomic_DNA"/>
</dbReference>
<protein>
    <recommendedName>
        <fullName evidence="3">Lipoprotein</fullName>
    </recommendedName>
</protein>
<dbReference type="AlphaFoldDB" id="A0A7W6CD20"/>